<keyword evidence="1" id="KW-1133">Transmembrane helix</keyword>
<dbReference type="OrthoDB" id="294016at2759"/>
<proteinExistence type="predicted"/>
<dbReference type="InParanoid" id="A0A078B583"/>
<reference evidence="2 3" key="1">
    <citation type="submission" date="2014-06" db="EMBL/GenBank/DDBJ databases">
        <authorList>
            <person name="Swart Estienne"/>
        </authorList>
    </citation>
    <scope>NUCLEOTIDE SEQUENCE [LARGE SCALE GENOMIC DNA]</scope>
    <source>
        <strain evidence="2 3">130c</strain>
    </source>
</reference>
<accession>A0A078B583</accession>
<evidence type="ECO:0000256" key="1">
    <source>
        <dbReference type="SAM" id="Phobius"/>
    </source>
</evidence>
<dbReference type="AlphaFoldDB" id="A0A078B583"/>
<evidence type="ECO:0008006" key="4">
    <source>
        <dbReference type="Google" id="ProtNLM"/>
    </source>
</evidence>
<dbReference type="PANTHER" id="PTHR11319:SF35">
    <property type="entry name" value="OUTER MEMBRANE PROTEIN PMPC-RELATED"/>
    <property type="match status" value="1"/>
</dbReference>
<name>A0A078B583_STYLE</name>
<dbReference type="Proteomes" id="UP000039865">
    <property type="component" value="Unassembled WGS sequence"/>
</dbReference>
<feature type="transmembrane region" description="Helical" evidence="1">
    <location>
        <begin position="583"/>
        <end position="604"/>
    </location>
</feature>
<keyword evidence="1" id="KW-0472">Membrane</keyword>
<feature type="transmembrane region" description="Helical" evidence="1">
    <location>
        <begin position="769"/>
        <end position="795"/>
    </location>
</feature>
<keyword evidence="3" id="KW-1185">Reference proteome</keyword>
<dbReference type="PANTHER" id="PTHR11319">
    <property type="entry name" value="G PROTEIN-COUPLED RECEPTOR-RELATED"/>
    <property type="match status" value="1"/>
</dbReference>
<organism evidence="2 3">
    <name type="scientific">Stylonychia lemnae</name>
    <name type="common">Ciliate</name>
    <dbReference type="NCBI Taxonomy" id="5949"/>
    <lineage>
        <taxon>Eukaryota</taxon>
        <taxon>Sar</taxon>
        <taxon>Alveolata</taxon>
        <taxon>Ciliophora</taxon>
        <taxon>Intramacronucleata</taxon>
        <taxon>Spirotrichea</taxon>
        <taxon>Stichotrichia</taxon>
        <taxon>Sporadotrichida</taxon>
        <taxon>Oxytrichidae</taxon>
        <taxon>Stylonychinae</taxon>
        <taxon>Stylonychia</taxon>
    </lineage>
</organism>
<feature type="transmembrane region" description="Helical" evidence="1">
    <location>
        <begin position="543"/>
        <end position="562"/>
    </location>
</feature>
<sequence>MFQYLTLRLKVLLYKVHKVDQIFQTQTKLLAHLQKHFKLYQKPATFQFKTLLIIQKLLFTKFIRAQQNSPTLRYLTTLQQIVNSSISRGINLQQNGLAFSIADSFLKITNSSIIDLSSNLGGAIYSIDPINSLKRSMIEIQNSSFNYCSAKLNGGVIFTSNADIDISLSYFKQNSAIISGGAIFTACSILNEQGCESQLINNSFVGNSVGTSGGAIYYDLYRPKMIKSNLFQQNMAIYGPNIASFPVKLQNQNERQDEAFQFASGIEIENLMIYNLYDQDDQQYILDGNSYCNIGSYDILVSIQGRQKVQAFEGSCSFSGITIIAMPSYESQIYIESDAIDKQKLQKIDLIENQKLKESINFRKCNIGEVNQNQKCIKCPQGTFSFDISKKICGKCLENSQCLGGNQVVIDEQYWRSSNQSEQIYKCLHSKSCLGGINSECAEGYYGKLCSICKLDENGKRYASSVLKDPRRNKPQTVLLRILVGYFQVIMICKDFEMQWPDNVELMLSYFSIFSSSQKNLFSIDCALTESGYLGDDIFKSKLLLFGLLPVILSIFSAFLWTTLKLICNKCFKDVKIIPKIQLTSFAIILLLYPTVISVCFQIFQCYQYEDGNSYVQSYMNLQCWGMQHKQISLLIGLPFLALWALIFPGIILYKLKGISDNLNSPENLQLYGIFYVGLNDNAYYWEIIVVNFKKLLFILVSTFVPQSSQIFKALIGIIPLIFQAQLTKKLKPYIDPRFNRLDFHATYASALTLYGGLFFINSDVQKNAHFLTVLFIVILLYNIYFFCFWILLFLQNLLRIYGKYLKKLNVKIFKNLKTIEDFESSSSFRYTSKQSNIMSQRKLIPKKQASDITLDNTKFNQQSTFRIIFKQTKKVPSLNQSQIGEINDYSINNIPEEFRSPRKKSVLKNKKVMNKKKRIAGKNTKIFQSAL</sequence>
<feature type="transmembrane region" description="Helical" evidence="1">
    <location>
        <begin position="632"/>
        <end position="656"/>
    </location>
</feature>
<gene>
    <name evidence="2" type="primary">Contig17355.g18473</name>
    <name evidence="2" type="ORF">STYLEM_17822</name>
</gene>
<evidence type="ECO:0000313" key="2">
    <source>
        <dbReference type="EMBL" id="CDW88698.1"/>
    </source>
</evidence>
<evidence type="ECO:0000313" key="3">
    <source>
        <dbReference type="Proteomes" id="UP000039865"/>
    </source>
</evidence>
<keyword evidence="1" id="KW-0812">Transmembrane</keyword>
<dbReference type="EMBL" id="CCKQ01016815">
    <property type="protein sequence ID" value="CDW88698.1"/>
    <property type="molecule type" value="Genomic_DNA"/>
</dbReference>
<feature type="transmembrane region" description="Helical" evidence="1">
    <location>
        <begin position="744"/>
        <end position="763"/>
    </location>
</feature>
<protein>
    <recommendedName>
        <fullName evidence="4">Transmembrane protein</fullName>
    </recommendedName>
</protein>